<dbReference type="Proteomes" id="UP001161406">
    <property type="component" value="Unassembled WGS sequence"/>
</dbReference>
<dbReference type="EMBL" id="BSNG01000001">
    <property type="protein sequence ID" value="GLQ10176.1"/>
    <property type="molecule type" value="Genomic_DNA"/>
</dbReference>
<evidence type="ECO:0000313" key="2">
    <source>
        <dbReference type="EMBL" id="GLQ10176.1"/>
    </source>
</evidence>
<gene>
    <name evidence="2" type="ORF">GCM10007913_21080</name>
</gene>
<keyword evidence="2" id="KW-0540">Nuclease</keyword>
<feature type="domain" description="DUF559" evidence="1">
    <location>
        <begin position="3"/>
        <end position="106"/>
    </location>
</feature>
<keyword evidence="3" id="KW-1185">Reference proteome</keyword>
<proteinExistence type="predicted"/>
<dbReference type="SUPFAM" id="SSF52980">
    <property type="entry name" value="Restriction endonuclease-like"/>
    <property type="match status" value="1"/>
</dbReference>
<evidence type="ECO:0000313" key="3">
    <source>
        <dbReference type="Proteomes" id="UP001161406"/>
    </source>
</evidence>
<dbReference type="RefSeq" id="WP_284390569.1">
    <property type="nucleotide sequence ID" value="NZ_BSNG01000001.1"/>
</dbReference>
<sequence>MSSTTPARRLRLDQTPAERRFWAMLHTFRQSGWHFRRQAPIGPYIVDFACKRARLIFEIDGDSHFSDAGIAADRIRTQYLESRGYRVVRFTNHEVMTSGDGVYILVSQILDKAGDTPS</sequence>
<dbReference type="GO" id="GO:0004519">
    <property type="term" value="F:endonuclease activity"/>
    <property type="evidence" value="ECO:0007669"/>
    <property type="project" value="UniProtKB-KW"/>
</dbReference>
<keyword evidence="2" id="KW-0378">Hydrolase</keyword>
<protein>
    <submittedName>
        <fullName evidence="2">Endonuclease</fullName>
    </submittedName>
</protein>
<dbReference type="InterPro" id="IPR007569">
    <property type="entry name" value="DUF559"/>
</dbReference>
<comment type="caution">
    <text evidence="2">The sequence shown here is derived from an EMBL/GenBank/DDBJ whole genome shotgun (WGS) entry which is preliminary data.</text>
</comment>
<keyword evidence="2" id="KW-0255">Endonuclease</keyword>
<organism evidence="2 3">
    <name type="scientific">Devosia yakushimensis</name>
    <dbReference type="NCBI Taxonomy" id="470028"/>
    <lineage>
        <taxon>Bacteria</taxon>
        <taxon>Pseudomonadati</taxon>
        <taxon>Pseudomonadota</taxon>
        <taxon>Alphaproteobacteria</taxon>
        <taxon>Hyphomicrobiales</taxon>
        <taxon>Devosiaceae</taxon>
        <taxon>Devosia</taxon>
    </lineage>
</organism>
<name>A0ABQ5UFB7_9HYPH</name>
<evidence type="ECO:0000259" key="1">
    <source>
        <dbReference type="Pfam" id="PF04480"/>
    </source>
</evidence>
<accession>A0ABQ5UFB7</accession>
<dbReference type="InterPro" id="IPR047216">
    <property type="entry name" value="Endonuclease_DUF559_bact"/>
</dbReference>
<dbReference type="Gene3D" id="3.40.960.10">
    <property type="entry name" value="VSR Endonuclease"/>
    <property type="match status" value="1"/>
</dbReference>
<dbReference type="PANTHER" id="PTHR38590:SF1">
    <property type="entry name" value="BLL0828 PROTEIN"/>
    <property type="match status" value="1"/>
</dbReference>
<dbReference type="Pfam" id="PF04480">
    <property type="entry name" value="DUF559"/>
    <property type="match status" value="1"/>
</dbReference>
<reference evidence="2" key="2">
    <citation type="submission" date="2023-01" db="EMBL/GenBank/DDBJ databases">
        <title>Draft genome sequence of Devosia yakushimensis strain NBRC 103855.</title>
        <authorList>
            <person name="Sun Q."/>
            <person name="Mori K."/>
        </authorList>
    </citation>
    <scope>NUCLEOTIDE SEQUENCE</scope>
    <source>
        <strain evidence="2">NBRC 103855</strain>
    </source>
</reference>
<dbReference type="CDD" id="cd01038">
    <property type="entry name" value="Endonuclease_DUF559"/>
    <property type="match status" value="1"/>
</dbReference>
<dbReference type="InterPro" id="IPR011335">
    <property type="entry name" value="Restrct_endonuc-II-like"/>
</dbReference>
<reference evidence="2" key="1">
    <citation type="journal article" date="2014" name="Int. J. Syst. Evol. Microbiol.">
        <title>Complete genome of a new Firmicutes species belonging to the dominant human colonic microbiota ('Ruminococcus bicirculans') reveals two chromosomes and a selective capacity to utilize plant glucans.</title>
        <authorList>
            <consortium name="NISC Comparative Sequencing Program"/>
            <person name="Wegmann U."/>
            <person name="Louis P."/>
            <person name="Goesmann A."/>
            <person name="Henrissat B."/>
            <person name="Duncan S.H."/>
            <person name="Flint H.J."/>
        </authorList>
    </citation>
    <scope>NUCLEOTIDE SEQUENCE</scope>
    <source>
        <strain evidence="2">NBRC 103855</strain>
    </source>
</reference>
<dbReference type="PANTHER" id="PTHR38590">
    <property type="entry name" value="BLL0828 PROTEIN"/>
    <property type="match status" value="1"/>
</dbReference>